<proteinExistence type="predicted"/>
<comment type="caution">
    <text evidence="3">The sequence shown here is derived from an EMBL/GenBank/DDBJ whole genome shotgun (WGS) entry which is preliminary data.</text>
</comment>
<dbReference type="EMBL" id="JAINUY010000003">
    <property type="protein sequence ID" value="MBZ4035340.1"/>
    <property type="molecule type" value="Genomic_DNA"/>
</dbReference>
<evidence type="ECO:0000259" key="2">
    <source>
        <dbReference type="Pfam" id="PF19904"/>
    </source>
</evidence>
<keyword evidence="1" id="KW-1133">Transmembrane helix</keyword>
<protein>
    <submittedName>
        <fullName evidence="3">Tetratricopeptide repeat protein</fullName>
    </submittedName>
</protein>
<sequence>MIQQFFTEKSFLRFKLRFCLSLVLVSILLLYPSSFYGQSEQLLKRLDQVIDSSSIYDKSKRKTIQDLKDKLELIKDDRHKLLDLNQQLFDQYVLFKRDSAFDYALKIKGLSEKINDKSYLMKANINLANISVSAGMYKEGLDYLLLIKPEEINNENGSLYYGLLGRCYSDMAEYSSIPIFSKKYNQLAKKCRIKALNLTDEGTFFNSFLKFFNEYKDGDLASAEKGFLSLLNSDVSDRDEALLNYMLGEICNESGRVDRAIDYYSKAVISDIRISTKESLAIIKLSELLFRKKNLQSASSLVKKAYDDAVFYGAQQRKLQVGAILPHIEEEIVQNIEREKKRLYYQYIGAIVFSVIVICFLILTFMQFRKIQKAKKIIAVAHTDLQNVNKQLVVVNEEIKARNSQIELINNRLSEANKINEEYIGFFFTEYDDIFEKFNEFTSYIERDIDSGDYAKAKYRISRYDLKKEKDKLLNNFDTAFINLFPDFITEFNSLMKPGEQIKLKEGQILNKELRIFALIRLGIKHNEKIAQILGYSVNSIYAYKTKVRNKSIIENEGFDKKLMKITSVKIT</sequence>
<keyword evidence="1" id="KW-0812">Transmembrane</keyword>
<accession>A0A9X1HAV6</accession>
<feature type="transmembrane region" description="Helical" evidence="1">
    <location>
        <begin position="344"/>
        <end position="366"/>
    </location>
</feature>
<dbReference type="SUPFAM" id="SSF48452">
    <property type="entry name" value="TPR-like"/>
    <property type="match status" value="1"/>
</dbReference>
<dbReference type="AlphaFoldDB" id="A0A9X1HAV6"/>
<keyword evidence="4" id="KW-1185">Reference proteome</keyword>
<organism evidence="3 4">
    <name type="scientific">Flavobacterium potami</name>
    <dbReference type="NCBI Taxonomy" id="2872310"/>
    <lineage>
        <taxon>Bacteria</taxon>
        <taxon>Pseudomonadati</taxon>
        <taxon>Bacteroidota</taxon>
        <taxon>Flavobacteriia</taxon>
        <taxon>Flavobacteriales</taxon>
        <taxon>Flavobacteriaceae</taxon>
        <taxon>Flavobacterium</taxon>
    </lineage>
</organism>
<evidence type="ECO:0000313" key="4">
    <source>
        <dbReference type="Proteomes" id="UP001139366"/>
    </source>
</evidence>
<dbReference type="Gene3D" id="1.25.40.10">
    <property type="entry name" value="Tetratricopeptide repeat domain"/>
    <property type="match status" value="1"/>
</dbReference>
<name>A0A9X1HAV6_9FLAO</name>
<dbReference type="Pfam" id="PF19904">
    <property type="entry name" value="DUF6377"/>
    <property type="match status" value="1"/>
</dbReference>
<reference evidence="3 4" key="1">
    <citation type="journal article" date="2023" name="Antonie Van Leeuwenhoek">
        <title>Flavobacterium potami sp. nov., a multi-metal resistance genes harbouring bacterium isolated from shallow river silt.</title>
        <authorList>
            <person name="Li S."/>
            <person name="Mao S."/>
            <person name="Mu W."/>
            <person name="Guo B."/>
            <person name="Li C."/>
            <person name="Zhu Q."/>
            <person name="Hou X."/>
            <person name="Zhao Y."/>
            <person name="Wei S."/>
            <person name="Liu H."/>
            <person name="Liu A."/>
        </authorList>
    </citation>
    <scope>NUCLEOTIDE SEQUENCE [LARGE SCALE GENOMIC DNA]</scope>
    <source>
        <strain evidence="3 4">17A</strain>
    </source>
</reference>
<dbReference type="InterPro" id="IPR011990">
    <property type="entry name" value="TPR-like_helical_dom_sf"/>
</dbReference>
<feature type="domain" description="DUF6377" evidence="2">
    <location>
        <begin position="271"/>
        <end position="531"/>
    </location>
</feature>
<dbReference type="Proteomes" id="UP001139366">
    <property type="component" value="Unassembled WGS sequence"/>
</dbReference>
<gene>
    <name evidence="3" type="ORF">K6T82_11230</name>
</gene>
<keyword evidence="1" id="KW-0472">Membrane</keyword>
<dbReference type="InterPro" id="IPR045957">
    <property type="entry name" value="DUF6377"/>
</dbReference>
<evidence type="ECO:0000256" key="1">
    <source>
        <dbReference type="SAM" id="Phobius"/>
    </source>
</evidence>
<evidence type="ECO:0000313" key="3">
    <source>
        <dbReference type="EMBL" id="MBZ4035340.1"/>
    </source>
</evidence>
<dbReference type="RefSeq" id="WP_179003760.1">
    <property type="nucleotide sequence ID" value="NZ_JAINUY010000003.1"/>
</dbReference>